<dbReference type="InterPro" id="IPR004651">
    <property type="entry name" value="HisF"/>
</dbReference>
<dbReference type="PANTHER" id="PTHR21235">
    <property type="entry name" value="IMIDAZOLE GLYCEROL PHOSPHATE SYNTHASE SUBUNIT HISF/H IGP SYNTHASE SUBUNIT HISF/H"/>
    <property type="match status" value="1"/>
</dbReference>
<dbReference type="Proteomes" id="UP000298073">
    <property type="component" value="Unassembled WGS sequence"/>
</dbReference>
<dbReference type="FunFam" id="3.20.20.70:FF:000006">
    <property type="entry name" value="Imidazole glycerol phosphate synthase subunit HisF"/>
    <property type="match status" value="1"/>
</dbReference>
<dbReference type="Gene3D" id="3.20.20.70">
    <property type="entry name" value="Aldolase class I"/>
    <property type="match status" value="1"/>
</dbReference>
<dbReference type="PANTHER" id="PTHR21235:SF2">
    <property type="entry name" value="IMIDAZOLE GLYCEROL PHOSPHATE SYNTHASE HISHF"/>
    <property type="match status" value="1"/>
</dbReference>
<feature type="active site" evidence="11">
    <location>
        <position position="130"/>
    </location>
</feature>
<keyword evidence="7 11" id="KW-0368">Histidine biosynthesis</keyword>
<dbReference type="GO" id="GO:0005737">
    <property type="term" value="C:cytoplasm"/>
    <property type="evidence" value="ECO:0007669"/>
    <property type="project" value="UniProtKB-SubCell"/>
</dbReference>
<dbReference type="GO" id="GO:0016829">
    <property type="term" value="F:lyase activity"/>
    <property type="evidence" value="ECO:0007669"/>
    <property type="project" value="UniProtKB-KW"/>
</dbReference>
<keyword evidence="6 11" id="KW-0028">Amino-acid biosynthesis</keyword>
<evidence type="ECO:0000256" key="9">
    <source>
        <dbReference type="ARBA" id="ARBA00025475"/>
    </source>
</evidence>
<dbReference type="SUPFAM" id="SSF51366">
    <property type="entry name" value="Ribulose-phoshate binding barrel"/>
    <property type="match status" value="1"/>
</dbReference>
<comment type="subcellular location">
    <subcellularLocation>
        <location evidence="1 11">Cytoplasm</location>
    </subcellularLocation>
</comment>
<evidence type="ECO:0000256" key="6">
    <source>
        <dbReference type="ARBA" id="ARBA00022605"/>
    </source>
</evidence>
<name>A0A8H0HRZ5_9BACE</name>
<dbReference type="EMBL" id="SPPV01000013">
    <property type="protein sequence ID" value="TFU50178.1"/>
    <property type="molecule type" value="Genomic_DNA"/>
</dbReference>
<evidence type="ECO:0000256" key="12">
    <source>
        <dbReference type="RuleBase" id="RU003657"/>
    </source>
</evidence>
<dbReference type="AlphaFoldDB" id="A0A8H0HRZ5"/>
<comment type="function">
    <text evidence="9 11">IGPS catalyzes the conversion of PRFAR and glutamine to IGP, AICAR and glutamate. The HisF subunit catalyzes the cyclization activity that produces IGP and AICAR from PRFAR using the ammonia provided by the HisH subunit.</text>
</comment>
<dbReference type="InterPro" id="IPR050064">
    <property type="entry name" value="IGPS_HisA/HisF"/>
</dbReference>
<evidence type="ECO:0000313" key="14">
    <source>
        <dbReference type="Proteomes" id="UP000298073"/>
    </source>
</evidence>
<keyword evidence="8 11" id="KW-0456">Lyase</keyword>
<organism evidence="13 14">
    <name type="scientific">Bacteroides acidifaciens</name>
    <dbReference type="NCBI Taxonomy" id="85831"/>
    <lineage>
        <taxon>Bacteria</taxon>
        <taxon>Pseudomonadati</taxon>
        <taxon>Bacteroidota</taxon>
        <taxon>Bacteroidia</taxon>
        <taxon>Bacteroidales</taxon>
        <taxon>Bacteroidaceae</taxon>
        <taxon>Bacteroides</taxon>
    </lineage>
</organism>
<comment type="similarity">
    <text evidence="3 11 12">Belongs to the HisA/HisF family.</text>
</comment>
<dbReference type="InterPro" id="IPR011060">
    <property type="entry name" value="RibuloseP-bd_barrel"/>
</dbReference>
<gene>
    <name evidence="11 13" type="primary">hisF</name>
    <name evidence="13" type="ORF">E4T97_07585</name>
</gene>
<feature type="active site" evidence="11">
    <location>
        <position position="11"/>
    </location>
</feature>
<dbReference type="CDD" id="cd04731">
    <property type="entry name" value="HisF"/>
    <property type="match status" value="1"/>
</dbReference>
<dbReference type="EC" id="4.3.2.10" evidence="11"/>
<keyword evidence="5 11" id="KW-0963">Cytoplasm</keyword>
<evidence type="ECO:0000256" key="1">
    <source>
        <dbReference type="ARBA" id="ARBA00004496"/>
    </source>
</evidence>
<accession>A0A8H0HRZ5</accession>
<evidence type="ECO:0000256" key="10">
    <source>
        <dbReference type="ARBA" id="ARBA00047838"/>
    </source>
</evidence>
<evidence type="ECO:0000256" key="7">
    <source>
        <dbReference type="ARBA" id="ARBA00023102"/>
    </source>
</evidence>
<dbReference type="UniPathway" id="UPA00031">
    <property type="reaction ID" value="UER00010"/>
</dbReference>
<dbReference type="NCBIfam" id="TIGR00735">
    <property type="entry name" value="hisF"/>
    <property type="match status" value="1"/>
</dbReference>
<evidence type="ECO:0000313" key="13">
    <source>
        <dbReference type="EMBL" id="TFU50178.1"/>
    </source>
</evidence>
<evidence type="ECO:0000256" key="2">
    <source>
        <dbReference type="ARBA" id="ARBA00005091"/>
    </source>
</evidence>
<sequence length="267" mass="28953">MLAKRIVPCLDIKDGQTVKGTNFVNLRQAGDPVELGRAYSEQGADELVFLDITASHEGRKTFTELVKRIAANINIPFTVGGGINELSDVDRLLNAGADKISINSSAIRNPQLIDEIAKNFGSQVCVLAVDAKQTENGWKCYLNGGRIETDKDLFEWTKEAQERGAGEILFTSMNHDGVKAGYANDALAVLADQLSIPIIASGGAGCKEHFRDVFLQGKADAALAASVFHFGEIKITELKLYLCGEGITIRGGRHPGQVSMRMNNLFR</sequence>
<comment type="caution">
    <text evidence="13">The sequence shown here is derived from an EMBL/GenBank/DDBJ whole genome shotgun (WGS) entry which is preliminary data.</text>
</comment>
<dbReference type="RefSeq" id="WP_135036965.1">
    <property type="nucleotide sequence ID" value="NZ_CANRQM010000136.1"/>
</dbReference>
<dbReference type="GO" id="GO:0000105">
    <property type="term" value="P:L-histidine biosynthetic process"/>
    <property type="evidence" value="ECO:0007669"/>
    <property type="project" value="UniProtKB-UniRule"/>
</dbReference>
<comment type="subunit">
    <text evidence="4 11">Heterodimer of HisH and HisF.</text>
</comment>
<dbReference type="GO" id="GO:0000107">
    <property type="term" value="F:imidazoleglycerol-phosphate synthase activity"/>
    <property type="evidence" value="ECO:0007669"/>
    <property type="project" value="UniProtKB-UniRule"/>
</dbReference>
<evidence type="ECO:0000256" key="3">
    <source>
        <dbReference type="ARBA" id="ARBA00009667"/>
    </source>
</evidence>
<dbReference type="Pfam" id="PF00977">
    <property type="entry name" value="His_biosynth"/>
    <property type="match status" value="1"/>
</dbReference>
<proteinExistence type="inferred from homology"/>
<reference evidence="13 14" key="1">
    <citation type="submission" date="2019-03" db="EMBL/GenBank/DDBJ databases">
        <title>Diversity of the mouse oral microbiome.</title>
        <authorList>
            <person name="Joseph S."/>
            <person name="Aduse-Opoku J."/>
            <person name="Curtis M."/>
            <person name="Wade W."/>
            <person name="Hashim A."/>
        </authorList>
    </citation>
    <scope>NUCLEOTIDE SEQUENCE [LARGE SCALE GENOMIC DNA]</scope>
    <source>
        <strain evidence="13 14">P2318</strain>
    </source>
</reference>
<dbReference type="InterPro" id="IPR006062">
    <property type="entry name" value="His_biosynth"/>
</dbReference>
<dbReference type="HAMAP" id="MF_01013">
    <property type="entry name" value="HisF"/>
    <property type="match status" value="1"/>
</dbReference>
<comment type="pathway">
    <text evidence="2 11">Amino-acid biosynthesis; L-histidine biosynthesis; L-histidine from 5-phospho-alpha-D-ribose 1-diphosphate: step 5/9.</text>
</comment>
<dbReference type="InterPro" id="IPR013785">
    <property type="entry name" value="Aldolase_TIM"/>
</dbReference>
<protein>
    <recommendedName>
        <fullName evidence="11">Imidazole glycerol phosphate synthase subunit HisF</fullName>
        <ecNumber evidence="11">4.3.2.10</ecNumber>
    </recommendedName>
    <alternativeName>
        <fullName evidence="11">IGP synthase cyclase subunit</fullName>
    </alternativeName>
    <alternativeName>
        <fullName evidence="11">IGP synthase subunit HisF</fullName>
    </alternativeName>
    <alternativeName>
        <fullName evidence="11">ImGP synthase subunit HisF</fullName>
        <shortName evidence="11">IGPS subunit HisF</shortName>
    </alternativeName>
</protein>
<evidence type="ECO:0000256" key="8">
    <source>
        <dbReference type="ARBA" id="ARBA00023239"/>
    </source>
</evidence>
<evidence type="ECO:0000256" key="5">
    <source>
        <dbReference type="ARBA" id="ARBA00022490"/>
    </source>
</evidence>
<evidence type="ECO:0000256" key="11">
    <source>
        <dbReference type="HAMAP-Rule" id="MF_01013"/>
    </source>
</evidence>
<comment type="catalytic activity">
    <reaction evidence="10 11">
        <text>5-[(5-phospho-1-deoxy-D-ribulos-1-ylimino)methylamino]-1-(5-phospho-beta-D-ribosyl)imidazole-4-carboxamide + L-glutamine = D-erythro-1-(imidazol-4-yl)glycerol 3-phosphate + 5-amino-1-(5-phospho-beta-D-ribosyl)imidazole-4-carboxamide + L-glutamate + H(+)</text>
        <dbReference type="Rhea" id="RHEA:24793"/>
        <dbReference type="ChEBI" id="CHEBI:15378"/>
        <dbReference type="ChEBI" id="CHEBI:29985"/>
        <dbReference type="ChEBI" id="CHEBI:58278"/>
        <dbReference type="ChEBI" id="CHEBI:58359"/>
        <dbReference type="ChEBI" id="CHEBI:58475"/>
        <dbReference type="ChEBI" id="CHEBI:58525"/>
        <dbReference type="EC" id="4.3.2.10"/>
    </reaction>
</comment>
<evidence type="ECO:0000256" key="4">
    <source>
        <dbReference type="ARBA" id="ARBA00011152"/>
    </source>
</evidence>